<sequence length="207" mass="23644">MLKKVLFLAALSLLLAACSDEETTVKKDNDVEGSEKEVVEDEEFSLEVTDEEWLALSNQSKWWEENELTEPEFGQAVIVQFDEDTIPEVVIPYTQAKEEPQGLLIGKYNETEEKWAISQNIPIETNMKIEILNDKITFNNGSELLITQESDDKNKTLATYKYSKTDEQVIAEHRIAVDVDQAIEIDTEGNTISYFVKGEEKQETLEE</sequence>
<accession>A0ABR8RA21</accession>
<keyword evidence="3" id="KW-1185">Reference proteome</keyword>
<evidence type="ECO:0000313" key="3">
    <source>
        <dbReference type="Proteomes" id="UP000640786"/>
    </source>
</evidence>
<dbReference type="EMBL" id="JACSQO010000005">
    <property type="protein sequence ID" value="MBD7944656.1"/>
    <property type="molecule type" value="Genomic_DNA"/>
</dbReference>
<dbReference type="PROSITE" id="PS51257">
    <property type="entry name" value="PROKAR_LIPOPROTEIN"/>
    <property type="match status" value="1"/>
</dbReference>
<gene>
    <name evidence="2" type="ORF">H9650_11060</name>
</gene>
<protein>
    <recommendedName>
        <fullName evidence="4">Lipoprotein</fullName>
    </recommendedName>
</protein>
<evidence type="ECO:0000313" key="2">
    <source>
        <dbReference type="EMBL" id="MBD7944656.1"/>
    </source>
</evidence>
<proteinExistence type="predicted"/>
<evidence type="ECO:0000256" key="1">
    <source>
        <dbReference type="SAM" id="SignalP"/>
    </source>
</evidence>
<dbReference type="Proteomes" id="UP000640786">
    <property type="component" value="Unassembled WGS sequence"/>
</dbReference>
<comment type="caution">
    <text evidence="2">The sequence shown here is derived from an EMBL/GenBank/DDBJ whole genome shotgun (WGS) entry which is preliminary data.</text>
</comment>
<name>A0ABR8RA21_9BACI</name>
<feature type="chain" id="PRO_5045086166" description="Lipoprotein" evidence="1">
    <location>
        <begin position="20"/>
        <end position="207"/>
    </location>
</feature>
<evidence type="ECO:0008006" key="4">
    <source>
        <dbReference type="Google" id="ProtNLM"/>
    </source>
</evidence>
<reference evidence="2 3" key="1">
    <citation type="submission" date="2020-08" db="EMBL/GenBank/DDBJ databases">
        <title>A Genomic Blueprint of the Chicken Gut Microbiome.</title>
        <authorList>
            <person name="Gilroy R."/>
            <person name="Ravi A."/>
            <person name="Getino M."/>
            <person name="Pursley I."/>
            <person name="Horton D.L."/>
            <person name="Alikhan N.-F."/>
            <person name="Baker D."/>
            <person name="Gharbi K."/>
            <person name="Hall N."/>
            <person name="Watson M."/>
            <person name="Adriaenssens E.M."/>
            <person name="Foster-Nyarko E."/>
            <person name="Jarju S."/>
            <person name="Secka A."/>
            <person name="Antonio M."/>
            <person name="Oren A."/>
            <person name="Chaudhuri R."/>
            <person name="La Ragione R.M."/>
            <person name="Hildebrand F."/>
            <person name="Pallen M.J."/>
        </authorList>
    </citation>
    <scope>NUCLEOTIDE SEQUENCE [LARGE SCALE GENOMIC DNA]</scope>
    <source>
        <strain evidence="2 3">Sa2BUA9</strain>
    </source>
</reference>
<organism evidence="2 3">
    <name type="scientific">Psychrobacillus faecigallinarum</name>
    <dbReference type="NCBI Taxonomy" id="2762235"/>
    <lineage>
        <taxon>Bacteria</taxon>
        <taxon>Bacillati</taxon>
        <taxon>Bacillota</taxon>
        <taxon>Bacilli</taxon>
        <taxon>Bacillales</taxon>
        <taxon>Bacillaceae</taxon>
        <taxon>Psychrobacillus</taxon>
    </lineage>
</organism>
<dbReference type="RefSeq" id="WP_191697218.1">
    <property type="nucleotide sequence ID" value="NZ_JACSQO010000005.1"/>
</dbReference>
<feature type="signal peptide" evidence="1">
    <location>
        <begin position="1"/>
        <end position="19"/>
    </location>
</feature>
<keyword evidence="1" id="KW-0732">Signal</keyword>